<proteinExistence type="predicted"/>
<dbReference type="Gene3D" id="1.10.510.10">
    <property type="entry name" value="Transferase(Phosphotransferase) domain 1"/>
    <property type="match status" value="1"/>
</dbReference>
<organism evidence="6 7">
    <name type="scientific">Digitaria exilis</name>
    <dbReference type="NCBI Taxonomy" id="1010633"/>
    <lineage>
        <taxon>Eukaryota</taxon>
        <taxon>Viridiplantae</taxon>
        <taxon>Streptophyta</taxon>
        <taxon>Embryophyta</taxon>
        <taxon>Tracheophyta</taxon>
        <taxon>Spermatophyta</taxon>
        <taxon>Magnoliopsida</taxon>
        <taxon>Liliopsida</taxon>
        <taxon>Poales</taxon>
        <taxon>Poaceae</taxon>
        <taxon>PACMAD clade</taxon>
        <taxon>Panicoideae</taxon>
        <taxon>Panicodae</taxon>
        <taxon>Paniceae</taxon>
        <taxon>Anthephorinae</taxon>
        <taxon>Digitaria</taxon>
    </lineage>
</organism>
<keyword evidence="4" id="KW-1133">Transmembrane helix</keyword>
<comment type="caution">
    <text evidence="6">The sequence shown here is derived from an EMBL/GenBank/DDBJ whole genome shotgun (WGS) entry which is preliminary data.</text>
</comment>
<dbReference type="OrthoDB" id="1847747at2759"/>
<feature type="region of interest" description="Disordered" evidence="3">
    <location>
        <begin position="1"/>
        <end position="70"/>
    </location>
</feature>
<dbReference type="PANTHER" id="PTHR46008:SF55">
    <property type="match status" value="1"/>
</dbReference>
<feature type="domain" description="Protein kinase" evidence="5">
    <location>
        <begin position="393"/>
        <end position="683"/>
    </location>
</feature>
<evidence type="ECO:0000256" key="1">
    <source>
        <dbReference type="ARBA" id="ARBA00022741"/>
    </source>
</evidence>
<feature type="transmembrane region" description="Helical" evidence="4">
    <location>
        <begin position="354"/>
        <end position="372"/>
    </location>
</feature>
<evidence type="ECO:0000256" key="4">
    <source>
        <dbReference type="SAM" id="Phobius"/>
    </source>
</evidence>
<accession>A0A835DXE1</accession>
<keyword evidence="4" id="KW-0472">Membrane</keyword>
<dbReference type="SUPFAM" id="SSF56112">
    <property type="entry name" value="Protein kinase-like (PK-like)"/>
    <property type="match status" value="1"/>
</dbReference>
<dbReference type="AlphaFoldDB" id="A0A835DXE1"/>
<evidence type="ECO:0000259" key="5">
    <source>
        <dbReference type="PROSITE" id="PS50011"/>
    </source>
</evidence>
<dbReference type="GO" id="GO:0005524">
    <property type="term" value="F:ATP binding"/>
    <property type="evidence" value="ECO:0007669"/>
    <property type="project" value="UniProtKB-KW"/>
</dbReference>
<dbReference type="EMBL" id="JACEFO010002676">
    <property type="protein sequence ID" value="KAF8651694.1"/>
    <property type="molecule type" value="Genomic_DNA"/>
</dbReference>
<keyword evidence="4" id="KW-0812">Transmembrane</keyword>
<reference evidence="6" key="1">
    <citation type="submission" date="2020-07" db="EMBL/GenBank/DDBJ databases">
        <title>Genome sequence and genetic diversity analysis of an under-domesticated orphan crop, white fonio (Digitaria exilis).</title>
        <authorList>
            <person name="Bennetzen J.L."/>
            <person name="Chen S."/>
            <person name="Ma X."/>
            <person name="Wang X."/>
            <person name="Yssel A.E.J."/>
            <person name="Chaluvadi S.R."/>
            <person name="Johnson M."/>
            <person name="Gangashetty P."/>
            <person name="Hamidou F."/>
            <person name="Sanogo M.D."/>
            <person name="Zwaenepoel A."/>
            <person name="Wallace J."/>
            <person name="Van De Peer Y."/>
            <person name="Van Deynze A."/>
        </authorList>
    </citation>
    <scope>NUCLEOTIDE SEQUENCE</scope>
    <source>
        <tissue evidence="6">Leaves</tissue>
    </source>
</reference>
<evidence type="ECO:0000313" key="7">
    <source>
        <dbReference type="Proteomes" id="UP000636709"/>
    </source>
</evidence>
<dbReference type="Proteomes" id="UP000636709">
    <property type="component" value="Unassembled WGS sequence"/>
</dbReference>
<dbReference type="InterPro" id="IPR000719">
    <property type="entry name" value="Prot_kinase_dom"/>
</dbReference>
<keyword evidence="1" id="KW-0547">Nucleotide-binding</keyword>
<evidence type="ECO:0000256" key="2">
    <source>
        <dbReference type="ARBA" id="ARBA00022840"/>
    </source>
</evidence>
<sequence>MEMRKLSRLQTSSSKPTRWLVGFAPNPAPTVVGSQPIPPPPSPPGKQVFHSPSPPARQPKRTPRTPSTYNYPATLHWSDLDQHMPRVHHRPPPPPMAPAPPLPPPSLRFLLVLVVAASAAQAADNSSCGGGTDRCGDLVLPFPFHLNSSSWCGIANSSSLFRLSCDANATLTLTLSSAVAFRVLAFLPSGSLLLDYAPAASASASSPCDAAYAPFSRPTSPASAIDAAAPFLAVTPANVLRLYACEDSSLCRAGCDDTVATCGGGKKSSGCCYPLSDGTVWKPGNGLGVFAEYGCRGFSSWVKNRSAPAGGVVRGIEVEWAVPRGSAMARCADGAALVNATAVHDGVRCACAPGFFVALFFLAAAVSFWLFLRQPSKDNRRWDLDPACIPKILRSVCDAKQFTYEQLEEATKRFDSEKAVDTVDGTVHAGVLDDGSLVAVQRIGYETQAKLRLVLDRIELLSEISHPSIARVVGFCLDSTNALLLVHEHFAGGTLEEHLRQIKCRVLSWYHRVNIAIELASALTYLQAHETAPTFLHDLKSSEIFLDTDFTAKIAGYKLTRPATYYSASYDQDVVCNFGHLLIELLTGLRQQIPFDLVAPKVREGRLHEVIDPVLLSGKQLPASQDEVRKVFELAVRCLSSAENGLCMLAVAKELMHILRDNNGSSSKIEISLEETFSSSSLLQMISMSPDTLQHQLPPLPVEAAPLQYRPAVMHTATYNIARAEIPSRPPCFSQPFVRPYGLQQHGLNSQPVLYSVSSNIARQQWRGIRMNQRDSDGTGRVEPVAPGRYRRKNVALLSASSELHAPLASHPIIPPAPCQILAGIGLLGPCLLWFATAKGTTVSPLFPARSPSGRGALVRSPCAHPRSIPGRPCHMTVGSDTTHDMTLASKQLAYLPCIRARRRIRVLASRVPVLARCMVALTATNLHATMIHPGQLVCQSVPPGSESPRGKYTGATGGEAAGPTRTGGQRRHCCRGAWPGLGVGHAKACGVAPLV</sequence>
<dbReference type="Gene3D" id="3.30.200.20">
    <property type="entry name" value="Phosphorylase Kinase, domain 1"/>
    <property type="match status" value="1"/>
</dbReference>
<evidence type="ECO:0000313" key="6">
    <source>
        <dbReference type="EMBL" id="KAF8651694.1"/>
    </source>
</evidence>
<dbReference type="Pfam" id="PF07714">
    <property type="entry name" value="PK_Tyr_Ser-Thr"/>
    <property type="match status" value="1"/>
</dbReference>
<feature type="region of interest" description="Disordered" evidence="3">
    <location>
        <begin position="943"/>
        <end position="970"/>
    </location>
</feature>
<keyword evidence="2" id="KW-0067">ATP-binding</keyword>
<dbReference type="InterPro" id="IPR011009">
    <property type="entry name" value="Kinase-like_dom_sf"/>
</dbReference>
<dbReference type="GO" id="GO:0004672">
    <property type="term" value="F:protein kinase activity"/>
    <property type="evidence" value="ECO:0007669"/>
    <property type="project" value="InterPro"/>
</dbReference>
<dbReference type="PANTHER" id="PTHR46008">
    <property type="entry name" value="LEAF RUST 10 DISEASE-RESISTANCE LOCUS RECEPTOR-LIKE PROTEIN KINASE-LIKE 1.4"/>
    <property type="match status" value="1"/>
</dbReference>
<protein>
    <recommendedName>
        <fullName evidence="5">Protein kinase domain-containing protein</fullName>
    </recommendedName>
</protein>
<gene>
    <name evidence="6" type="ORF">HU200_063207</name>
</gene>
<dbReference type="InterPro" id="IPR001245">
    <property type="entry name" value="Ser-Thr/Tyr_kinase_cat_dom"/>
</dbReference>
<evidence type="ECO:0000256" key="3">
    <source>
        <dbReference type="SAM" id="MobiDB-lite"/>
    </source>
</evidence>
<dbReference type="PROSITE" id="PS50011">
    <property type="entry name" value="PROTEIN_KINASE_DOM"/>
    <property type="match status" value="1"/>
</dbReference>
<keyword evidence="7" id="KW-1185">Reference proteome</keyword>
<name>A0A835DXE1_9POAL</name>